<dbReference type="InterPro" id="IPR026377">
    <property type="entry name" value="Cell_surface_SprA"/>
</dbReference>
<dbReference type="Pfam" id="PF14349">
    <property type="entry name" value="SprA_N"/>
    <property type="match status" value="2"/>
</dbReference>
<feature type="compositionally biased region" description="Polar residues" evidence="1">
    <location>
        <begin position="1012"/>
        <end position="1022"/>
    </location>
</feature>
<evidence type="ECO:0000259" key="2">
    <source>
        <dbReference type="Pfam" id="PF14349"/>
    </source>
</evidence>
<dbReference type="EMBL" id="FXTH01000004">
    <property type="protein sequence ID" value="SMO50713.1"/>
    <property type="molecule type" value="Genomic_DNA"/>
</dbReference>
<evidence type="ECO:0000313" key="4">
    <source>
        <dbReference type="Proteomes" id="UP000317593"/>
    </source>
</evidence>
<evidence type="ECO:0000256" key="1">
    <source>
        <dbReference type="SAM" id="MobiDB-lite"/>
    </source>
</evidence>
<dbReference type="Proteomes" id="UP000317593">
    <property type="component" value="Unassembled WGS sequence"/>
</dbReference>
<feature type="domain" description="Gliding motility protein SprA N-terminal" evidence="2">
    <location>
        <begin position="1082"/>
        <end position="1594"/>
    </location>
</feature>
<dbReference type="NCBIfam" id="TIGR04189">
    <property type="entry name" value="surface_SprA"/>
    <property type="match status" value="1"/>
</dbReference>
<feature type="region of interest" description="Disordered" evidence="1">
    <location>
        <begin position="1895"/>
        <end position="1917"/>
    </location>
</feature>
<gene>
    <name evidence="3" type="ORF">SAMN06265218_10446</name>
</gene>
<feature type="region of interest" description="Disordered" evidence="1">
    <location>
        <begin position="1003"/>
        <end position="1036"/>
    </location>
</feature>
<keyword evidence="4" id="KW-1185">Reference proteome</keyword>
<sequence length="2378" mass="267957">MPAGFCQEREAGPPVMPAVKDTLPRLFPPAPISYPFEQHRPRLFYVRLPEEQIYIQRDSMGTYRSQRLLFQMPLASPLVMDFRDYAERYKQYSIQQNWDMLIREREAEASEAGLLDFRVDVPGGEESTFTTIFGKPEVNLRINGTANLNVGASIQKTENPSIPPDRQRQIDPTFEQSLQLNIQGTIGDKLSIQTDWDTERAFDFMNRVNIRYEGYEDEILQHLEMGNVSMQTGNSLIRGGSALFGVKSIVQLGSLKLTSVLSQQEGEERTETITGGAQEKELAIRPVDYEDDRHFFMDFYTRQQFEENVSNPQQLGQALQLTEVNVWALRETSQSVEGERQAIALSDLGVVQNADSSFSAPSEQEDIFSQGLLDQYRDPSLGVSAGDFGVDPASFVEGYFIPLQEGVDYELNRYLGYISLKRNLGSRQALAISFKYVNPQTGQTVSIGDVSPGGGNRIYLKLIRPQTVTTTNPLWDLMMKNIYAIGASNLTPDGLELDVKYTEQNIPSSSLPSRSSILLQDLGLDRVDQQGALNPDNRIDFSTSVLDPGTGRILFPYLQPFGNRIEELLSESGLSPPEIGSIAFEELYAERKENASQNSKNNFYLIEGQAKGALSASYSLGYSLVEGSVRVFANGQELQEGTDYAVDYSIGSITILNERYLQRGQQIKIEYENNQLAQIGQKNFTGLRAEYNILDNFNIGTTYFKLKEKPLQDKIRIGNEPVSNAVLGLDANAYFDLPWLTRLVDRVPLLQTKEPSAIRLNGEFAQLRPGVSRTAAVNDAISDNRLFRDEERGLSFIDDFEGSEIGLSFMNPSQWNLASAPAAVPGYEADEVYFTENAPASPSNTITDKIARSDLRSTFAWYTIPQNIEDILEGVERTPESQRVKVTDVFPNRDVLTEENFIRTLDLYYDPTERGPYNYNRDLRNILQDEPERTWGGMTTTLPAGQEDLTQNNIEFLEFWVQSVLPGGRAPTVQDLEDYEGTIYVDVGVVSEDVIPNFKTNTEDGLVRRPNDLQQDNISNDPRSYIPVPPPPPEGQFSNERRALEDVGLDGAPNTEGIDNKNEQTLFANFLDAMSGTYGEGSSAFDAIEADPSNDDYVFYGERELDGRPLNERFHRMYGYHDGNTPPNTGDKQAVTNRPDTEGLITPSIVEQNNAYFQYEVDWNPATVDEAEVGAAGGYIVDKIDGPNQHERWYQVRIPLEDWIRKVGNIENFQNVSYIRLWLSGYEKPFTLRFATFELVGSQWRNADNVDQEQGPVQGELDISSVNIEENSQRRPIPYRQPEGAIRATNRGRQRQTIANEQSIAMGIQNLGPGELKMMKRVYPGGLNMIHYSNVRMYVHGEGYDHRGDAELVVRYGTDLTNNYYEYRQPISPSDPDYPYSQKPSSELSSGVLYREAEEVWLYEENSMNILLRAFNELKQLRNQQEGNPSDRYERADILTEAPPGAVIAIKGNPSLDRVGEIGIGIQNPFNPQNPSGGGVPLLNGQFWVNELRVSGFDNQSGWAANAKAEIQVADFASVNANLNRETDGFGALNSRLGQRRLSDVLAYDVNSTVNMHKFLPARYGWNIPVTFSTRQSNSTPRYLPNQGDIRLTDFKNAVQSRSELTDMQKERLISQQIFESQTAVESYSVNMSNVTKTRSQSNLAKYTLDNTTFNYVYNTTDRRNPQYSRQDNWNYSGSLRYNMNFRSTRLFRPFDFLGEVPLLHPLAGIKFGYTPASVNASFGIDREYTEQLRRSLTGRLENTLQQSHSFTYDTEFGLGYNLTPSIKTTFQTRTVFDLSRAGVDHMPSVTDSARYVLRPSFDVLQDLVFDSLSSRRSNYQEAYTAGWQPNFNRISAIDWASYSANYGGGYQWRNSPAGSELGANLSNNLSLNQSVDFDLQNLLERMPWYRNLTGDDPGYPARDTGKADTSTADRNSELRSVAEKGLQALLSIQSIDVTFSISKSSMQSGYAGNSQLFHMVSPSDRGFSPPFSYRTGFSDRIGFSRLIDNPGNSSIQLPSNRNLSDDLTIGAQFRPFENLSIDFTWNTQWNKTNTQSITLNPDESFNTVRTESGRISSSIWAFGAGYGTFFREQLQTAFEDINAQSRVISDETGNRDGQSVLGKRSLQADFRKAYLGIGSKAVGDRNFTPFPLPGWRLTWSGLESFFPLIGNSMTRASVTHTYTGLYRLGWVYNANRDLLPDISLGNYTIQNRRPEYEANTVNIEQRFSPLLGLNITWESNLRSSLQYEYSKLASLALSNSTVIERLSRGLRFTFAYTLRDFKIPLFSRIENAVDFTINGSYIEDEEKKYVLDSDLGNALEGGTGDFGQDLDQYDFSRSFTGGQSRINGSAVIGYQFSQTIQANFEYAFSRLIPKSSNIYARTDHDLRFNVVVSIRSD</sequence>
<proteinExistence type="predicted"/>
<feature type="domain" description="Gliding motility protein SprA N-terminal" evidence="2">
    <location>
        <begin position="137"/>
        <end position="330"/>
    </location>
</feature>
<name>A0A521BU84_9BACT</name>
<evidence type="ECO:0000313" key="3">
    <source>
        <dbReference type="EMBL" id="SMO50713.1"/>
    </source>
</evidence>
<accession>A0A521BU84</accession>
<protein>
    <submittedName>
        <fullName evidence="3">Cell surface protein SprA</fullName>
    </submittedName>
</protein>
<organism evidence="3 4">
    <name type="scientific">Fodinibius sediminis</name>
    <dbReference type="NCBI Taxonomy" id="1214077"/>
    <lineage>
        <taxon>Bacteria</taxon>
        <taxon>Pseudomonadati</taxon>
        <taxon>Balneolota</taxon>
        <taxon>Balneolia</taxon>
        <taxon>Balneolales</taxon>
        <taxon>Balneolaceae</taxon>
        <taxon>Fodinibius</taxon>
    </lineage>
</organism>
<dbReference type="InterPro" id="IPR025684">
    <property type="entry name" value="SprA_N_dom"/>
</dbReference>
<reference evidence="3 4" key="1">
    <citation type="submission" date="2017-05" db="EMBL/GenBank/DDBJ databases">
        <authorList>
            <person name="Varghese N."/>
            <person name="Submissions S."/>
        </authorList>
    </citation>
    <scope>NUCLEOTIDE SEQUENCE [LARGE SCALE GENOMIC DNA]</scope>
    <source>
        <strain evidence="3 4">DSM 21194</strain>
    </source>
</reference>